<organism evidence="15 16">
    <name type="scientific">Orchesella dallaii</name>
    <dbReference type="NCBI Taxonomy" id="48710"/>
    <lineage>
        <taxon>Eukaryota</taxon>
        <taxon>Metazoa</taxon>
        <taxon>Ecdysozoa</taxon>
        <taxon>Arthropoda</taxon>
        <taxon>Hexapoda</taxon>
        <taxon>Collembola</taxon>
        <taxon>Entomobryomorpha</taxon>
        <taxon>Entomobryoidea</taxon>
        <taxon>Orchesellidae</taxon>
        <taxon>Orchesellinae</taxon>
        <taxon>Orchesella</taxon>
    </lineage>
</organism>
<evidence type="ECO:0000256" key="14">
    <source>
        <dbReference type="SAM" id="SignalP"/>
    </source>
</evidence>
<evidence type="ECO:0000256" key="12">
    <source>
        <dbReference type="ARBA" id="ARBA00023136"/>
    </source>
</evidence>
<keyword evidence="5" id="KW-0109">Calcium transport</keyword>
<dbReference type="PANTHER" id="PTHR15929:SF0">
    <property type="entry name" value="STORE-OPERATED CALCIUM ENTRY-ASSOCIATED REGULATORY FACTOR"/>
    <property type="match status" value="1"/>
</dbReference>
<evidence type="ECO:0000256" key="6">
    <source>
        <dbReference type="ARBA" id="ARBA00022692"/>
    </source>
</evidence>
<feature type="chain" id="PRO_5046888306" description="Store-operated calcium entry-associated regulatory factor" evidence="14">
    <location>
        <begin position="21"/>
        <end position="108"/>
    </location>
</feature>
<evidence type="ECO:0000256" key="1">
    <source>
        <dbReference type="ARBA" id="ARBA00004115"/>
    </source>
</evidence>
<keyword evidence="11" id="KW-0406">Ion transport</keyword>
<comment type="similarity">
    <text evidence="2">Belongs to the SARAF family.</text>
</comment>
<dbReference type="InterPro" id="IPR009567">
    <property type="entry name" value="SARAF"/>
</dbReference>
<keyword evidence="6" id="KW-0812">Transmembrane</keyword>
<gene>
    <name evidence="15" type="ORF">ODALV1_LOCUS24596</name>
</gene>
<dbReference type="Pfam" id="PF06682">
    <property type="entry name" value="SARAF"/>
    <property type="match status" value="1"/>
</dbReference>
<proteinExistence type="inferred from homology"/>
<dbReference type="PANTHER" id="PTHR15929">
    <property type="entry name" value="STORE-OPERATED CALCIUM ENTRY-ASSOCIATED REGULATORY FACTOR"/>
    <property type="match status" value="1"/>
</dbReference>
<dbReference type="EMBL" id="CAXLJM020000092">
    <property type="protein sequence ID" value="CAL8132372.1"/>
    <property type="molecule type" value="Genomic_DNA"/>
</dbReference>
<keyword evidence="16" id="KW-1185">Reference proteome</keyword>
<evidence type="ECO:0000256" key="3">
    <source>
        <dbReference type="ARBA" id="ARBA00016584"/>
    </source>
</evidence>
<name>A0ABP1RPP3_9HEXA</name>
<evidence type="ECO:0000256" key="10">
    <source>
        <dbReference type="ARBA" id="ARBA00022989"/>
    </source>
</evidence>
<evidence type="ECO:0000256" key="2">
    <source>
        <dbReference type="ARBA" id="ARBA00006833"/>
    </source>
</evidence>
<accession>A0ABP1RPP3</accession>
<evidence type="ECO:0000313" key="15">
    <source>
        <dbReference type="EMBL" id="CAL8132372.1"/>
    </source>
</evidence>
<evidence type="ECO:0000256" key="8">
    <source>
        <dbReference type="ARBA" id="ARBA00022824"/>
    </source>
</evidence>
<evidence type="ECO:0000256" key="13">
    <source>
        <dbReference type="ARBA" id="ARBA00031116"/>
    </source>
</evidence>
<sequence length="108" mass="12369">MEMLLLRFLFGFCIIFQSRGTSFSWRMWGGSEASDKMRLTDVQVLTLHAGKMTNSKRSPAVAQLRWVGGSANWFFTPQPQVVQCYNRGTDGYDVQASLHHHYCQFSVD</sequence>
<feature type="signal peptide" evidence="14">
    <location>
        <begin position="1"/>
        <end position="20"/>
    </location>
</feature>
<keyword evidence="10" id="KW-1133">Transmembrane helix</keyword>
<evidence type="ECO:0000256" key="5">
    <source>
        <dbReference type="ARBA" id="ARBA00022568"/>
    </source>
</evidence>
<reference evidence="15 16" key="1">
    <citation type="submission" date="2024-08" db="EMBL/GenBank/DDBJ databases">
        <authorList>
            <person name="Cucini C."/>
            <person name="Frati F."/>
        </authorList>
    </citation>
    <scope>NUCLEOTIDE SEQUENCE [LARGE SCALE GENOMIC DNA]</scope>
</reference>
<comment type="caution">
    <text evidence="15">The sequence shown here is derived from an EMBL/GenBank/DDBJ whole genome shotgun (WGS) entry which is preliminary data.</text>
</comment>
<evidence type="ECO:0000313" key="16">
    <source>
        <dbReference type="Proteomes" id="UP001642540"/>
    </source>
</evidence>
<dbReference type="Proteomes" id="UP001642540">
    <property type="component" value="Unassembled WGS sequence"/>
</dbReference>
<evidence type="ECO:0000256" key="7">
    <source>
        <dbReference type="ARBA" id="ARBA00022729"/>
    </source>
</evidence>
<keyword evidence="7 14" id="KW-0732">Signal</keyword>
<keyword evidence="9" id="KW-0106">Calcium</keyword>
<protein>
    <recommendedName>
        <fullName evidence="3">Store-operated calcium entry-associated regulatory factor</fullName>
    </recommendedName>
    <alternativeName>
        <fullName evidence="13">Transmembrane protein 66</fullName>
    </alternativeName>
</protein>
<comment type="subcellular location">
    <subcellularLocation>
        <location evidence="1">Endoplasmic reticulum membrane</location>
        <topology evidence="1">Single-pass type I membrane protein</topology>
    </subcellularLocation>
</comment>
<keyword evidence="12" id="KW-0472">Membrane</keyword>
<evidence type="ECO:0000256" key="9">
    <source>
        <dbReference type="ARBA" id="ARBA00022837"/>
    </source>
</evidence>
<keyword evidence="4" id="KW-0813">Transport</keyword>
<keyword evidence="8" id="KW-0256">Endoplasmic reticulum</keyword>
<evidence type="ECO:0000256" key="11">
    <source>
        <dbReference type="ARBA" id="ARBA00023065"/>
    </source>
</evidence>
<evidence type="ECO:0000256" key="4">
    <source>
        <dbReference type="ARBA" id="ARBA00022448"/>
    </source>
</evidence>